<organism evidence="3">
    <name type="scientific">Drosophila grimshawi</name>
    <name type="common">Hawaiian fruit fly</name>
    <name type="synonym">Idiomyia grimshawi</name>
    <dbReference type="NCBI Taxonomy" id="7222"/>
    <lineage>
        <taxon>Eukaryota</taxon>
        <taxon>Metazoa</taxon>
        <taxon>Ecdysozoa</taxon>
        <taxon>Arthropoda</taxon>
        <taxon>Hexapoda</taxon>
        <taxon>Insecta</taxon>
        <taxon>Pterygota</taxon>
        <taxon>Neoptera</taxon>
        <taxon>Endopterygota</taxon>
        <taxon>Diptera</taxon>
        <taxon>Brachycera</taxon>
        <taxon>Muscomorpha</taxon>
        <taxon>Ephydroidea</taxon>
        <taxon>Drosophilidae</taxon>
        <taxon>Drosophila</taxon>
        <taxon>Hawaiian Drosophila</taxon>
    </lineage>
</organism>
<proteinExistence type="predicted"/>
<dbReference type="OMA" id="VKQFYFE"/>
<dbReference type="eggNOG" id="ENOG502T74D">
    <property type="taxonomic scope" value="Eukaryota"/>
</dbReference>
<dbReference type="HOGENOM" id="CLU_2560665_0_0_1"/>
<dbReference type="InParanoid" id="B4JZS5"/>
<dbReference type="AlphaFoldDB" id="B4JZS5"/>
<dbReference type="Proteomes" id="UP000001070">
    <property type="component" value="Unassembled WGS sequence"/>
</dbReference>
<dbReference type="EMBL" id="CH916380">
    <property type="protein sequence ID" value="EDV90941.1"/>
    <property type="molecule type" value="Genomic_DNA"/>
</dbReference>
<protein>
    <submittedName>
        <fullName evidence="2">GH23946</fullName>
    </submittedName>
</protein>
<gene>
    <name evidence="2" type="primary">Dgri\GH23946</name>
    <name evidence="2" type="ORF">Dgri_GH23946</name>
</gene>
<evidence type="ECO:0000313" key="2">
    <source>
        <dbReference type="EMBL" id="EDV90941.1"/>
    </source>
</evidence>
<reference evidence="2 3" key="1">
    <citation type="journal article" date="2007" name="Nature">
        <title>Evolution of genes and genomes on the Drosophila phylogeny.</title>
        <authorList>
            <consortium name="Drosophila 12 Genomes Consortium"/>
            <person name="Clark A.G."/>
            <person name="Eisen M.B."/>
            <person name="Smith D.R."/>
            <person name="Bergman C.M."/>
            <person name="Oliver B."/>
            <person name="Markow T.A."/>
            <person name="Kaufman T.C."/>
            <person name="Kellis M."/>
            <person name="Gelbart W."/>
            <person name="Iyer V.N."/>
            <person name="Pollard D.A."/>
            <person name="Sackton T.B."/>
            <person name="Larracuente A.M."/>
            <person name="Singh N.D."/>
            <person name="Abad J.P."/>
            <person name="Abt D.N."/>
            <person name="Adryan B."/>
            <person name="Aguade M."/>
            <person name="Akashi H."/>
            <person name="Anderson W.W."/>
            <person name="Aquadro C.F."/>
            <person name="Ardell D.H."/>
            <person name="Arguello R."/>
            <person name="Artieri C.G."/>
            <person name="Barbash D.A."/>
            <person name="Barker D."/>
            <person name="Barsanti P."/>
            <person name="Batterham P."/>
            <person name="Batzoglou S."/>
            <person name="Begun D."/>
            <person name="Bhutkar A."/>
            <person name="Blanco E."/>
            <person name="Bosak S.A."/>
            <person name="Bradley R.K."/>
            <person name="Brand A.D."/>
            <person name="Brent M.R."/>
            <person name="Brooks A.N."/>
            <person name="Brown R.H."/>
            <person name="Butlin R.K."/>
            <person name="Caggese C."/>
            <person name="Calvi B.R."/>
            <person name="Bernardo de Carvalho A."/>
            <person name="Caspi A."/>
            <person name="Castrezana S."/>
            <person name="Celniker S.E."/>
            <person name="Chang J.L."/>
            <person name="Chapple C."/>
            <person name="Chatterji S."/>
            <person name="Chinwalla A."/>
            <person name="Civetta A."/>
            <person name="Clifton S.W."/>
            <person name="Comeron J.M."/>
            <person name="Costello J.C."/>
            <person name="Coyne J.A."/>
            <person name="Daub J."/>
            <person name="David R.G."/>
            <person name="Delcher A.L."/>
            <person name="Delehaunty K."/>
            <person name="Do C.B."/>
            <person name="Ebling H."/>
            <person name="Edwards K."/>
            <person name="Eickbush T."/>
            <person name="Evans J.D."/>
            <person name="Filipski A."/>
            <person name="Findeiss S."/>
            <person name="Freyhult E."/>
            <person name="Fulton L."/>
            <person name="Fulton R."/>
            <person name="Garcia A.C."/>
            <person name="Gardiner A."/>
            <person name="Garfield D.A."/>
            <person name="Garvin B.E."/>
            <person name="Gibson G."/>
            <person name="Gilbert D."/>
            <person name="Gnerre S."/>
            <person name="Godfrey J."/>
            <person name="Good R."/>
            <person name="Gotea V."/>
            <person name="Gravely B."/>
            <person name="Greenberg A.J."/>
            <person name="Griffiths-Jones S."/>
            <person name="Gross S."/>
            <person name="Guigo R."/>
            <person name="Gustafson E.A."/>
            <person name="Haerty W."/>
            <person name="Hahn M.W."/>
            <person name="Halligan D.L."/>
            <person name="Halpern A.L."/>
            <person name="Halter G.M."/>
            <person name="Han M.V."/>
            <person name="Heger A."/>
            <person name="Hillier L."/>
            <person name="Hinrichs A.S."/>
            <person name="Holmes I."/>
            <person name="Hoskins R.A."/>
            <person name="Hubisz M.J."/>
            <person name="Hultmark D."/>
            <person name="Huntley M.A."/>
            <person name="Jaffe D.B."/>
            <person name="Jagadeeshan S."/>
            <person name="Jeck W.R."/>
            <person name="Johnson J."/>
            <person name="Jones C.D."/>
            <person name="Jordan W.C."/>
            <person name="Karpen G.H."/>
            <person name="Kataoka E."/>
            <person name="Keightley P.D."/>
            <person name="Kheradpour P."/>
            <person name="Kirkness E.F."/>
            <person name="Koerich L.B."/>
            <person name="Kristiansen K."/>
            <person name="Kudrna D."/>
            <person name="Kulathinal R.J."/>
            <person name="Kumar S."/>
            <person name="Kwok R."/>
            <person name="Lander E."/>
            <person name="Langley C.H."/>
            <person name="Lapoint R."/>
            <person name="Lazzaro B.P."/>
            <person name="Lee S.J."/>
            <person name="Levesque L."/>
            <person name="Li R."/>
            <person name="Lin C.F."/>
            <person name="Lin M.F."/>
            <person name="Lindblad-Toh K."/>
            <person name="Llopart A."/>
            <person name="Long M."/>
            <person name="Low L."/>
            <person name="Lozovsky E."/>
            <person name="Lu J."/>
            <person name="Luo M."/>
            <person name="Machado C.A."/>
            <person name="Makalowski W."/>
            <person name="Marzo M."/>
            <person name="Matsuda M."/>
            <person name="Matzkin L."/>
            <person name="McAllister B."/>
            <person name="McBride C.S."/>
            <person name="McKernan B."/>
            <person name="McKernan K."/>
            <person name="Mendez-Lago M."/>
            <person name="Minx P."/>
            <person name="Mollenhauer M.U."/>
            <person name="Montooth K."/>
            <person name="Mount S.M."/>
            <person name="Mu X."/>
            <person name="Myers E."/>
            <person name="Negre B."/>
            <person name="Newfeld S."/>
            <person name="Nielsen R."/>
            <person name="Noor M.A."/>
            <person name="O'Grady P."/>
            <person name="Pachter L."/>
            <person name="Papaceit M."/>
            <person name="Parisi M.J."/>
            <person name="Parisi M."/>
            <person name="Parts L."/>
            <person name="Pedersen J.S."/>
            <person name="Pesole G."/>
            <person name="Phillippy A.M."/>
            <person name="Ponting C.P."/>
            <person name="Pop M."/>
            <person name="Porcelli D."/>
            <person name="Powell J.R."/>
            <person name="Prohaska S."/>
            <person name="Pruitt K."/>
            <person name="Puig M."/>
            <person name="Quesneville H."/>
            <person name="Ram K.R."/>
            <person name="Rand D."/>
            <person name="Rasmussen M.D."/>
            <person name="Reed L.K."/>
            <person name="Reenan R."/>
            <person name="Reily A."/>
            <person name="Remington K.A."/>
            <person name="Rieger T.T."/>
            <person name="Ritchie M.G."/>
            <person name="Robin C."/>
            <person name="Rogers Y.H."/>
            <person name="Rohde C."/>
            <person name="Rozas J."/>
            <person name="Rubenfield M.J."/>
            <person name="Ruiz A."/>
            <person name="Russo S."/>
            <person name="Salzberg S.L."/>
            <person name="Sanchez-Gracia A."/>
            <person name="Saranga D.J."/>
            <person name="Sato H."/>
            <person name="Schaeffer S.W."/>
            <person name="Schatz M.C."/>
            <person name="Schlenke T."/>
            <person name="Schwartz R."/>
            <person name="Segarra C."/>
            <person name="Singh R.S."/>
            <person name="Sirot L."/>
            <person name="Sirota M."/>
            <person name="Sisneros N.B."/>
            <person name="Smith C.D."/>
            <person name="Smith T.F."/>
            <person name="Spieth J."/>
            <person name="Stage D.E."/>
            <person name="Stark A."/>
            <person name="Stephan W."/>
            <person name="Strausberg R.L."/>
            <person name="Strempel S."/>
            <person name="Sturgill D."/>
            <person name="Sutton G."/>
            <person name="Sutton G.G."/>
            <person name="Tao W."/>
            <person name="Teichmann S."/>
            <person name="Tobari Y.N."/>
            <person name="Tomimura Y."/>
            <person name="Tsolas J.M."/>
            <person name="Valente V.L."/>
            <person name="Venter E."/>
            <person name="Venter J.C."/>
            <person name="Vicario S."/>
            <person name="Vieira F.G."/>
            <person name="Vilella A.J."/>
            <person name="Villasante A."/>
            <person name="Walenz B."/>
            <person name="Wang J."/>
            <person name="Wasserman M."/>
            <person name="Watts T."/>
            <person name="Wilson D."/>
            <person name="Wilson R.K."/>
            <person name="Wing R.A."/>
            <person name="Wolfner M.F."/>
            <person name="Wong A."/>
            <person name="Wong G.K."/>
            <person name="Wu C.I."/>
            <person name="Wu G."/>
            <person name="Yamamoto D."/>
            <person name="Yang H.P."/>
            <person name="Yang S.P."/>
            <person name="Yorke J.A."/>
            <person name="Yoshida K."/>
            <person name="Zdobnov E."/>
            <person name="Zhang P."/>
            <person name="Zhang Y."/>
            <person name="Zimin A.V."/>
            <person name="Baldwin J."/>
            <person name="Abdouelleil A."/>
            <person name="Abdulkadir J."/>
            <person name="Abebe A."/>
            <person name="Abera B."/>
            <person name="Abreu J."/>
            <person name="Acer S.C."/>
            <person name="Aftuck L."/>
            <person name="Alexander A."/>
            <person name="An P."/>
            <person name="Anderson E."/>
            <person name="Anderson S."/>
            <person name="Arachi H."/>
            <person name="Azer M."/>
            <person name="Bachantsang P."/>
            <person name="Barry A."/>
            <person name="Bayul T."/>
            <person name="Berlin A."/>
            <person name="Bessette D."/>
            <person name="Bloom T."/>
            <person name="Blye J."/>
            <person name="Boguslavskiy L."/>
            <person name="Bonnet C."/>
            <person name="Boukhgalter B."/>
            <person name="Bourzgui I."/>
            <person name="Brown A."/>
            <person name="Cahill P."/>
            <person name="Channer S."/>
            <person name="Cheshatsang Y."/>
            <person name="Chuda L."/>
            <person name="Citroen M."/>
            <person name="Collymore A."/>
            <person name="Cooke P."/>
            <person name="Costello M."/>
            <person name="D'Aco K."/>
            <person name="Daza R."/>
            <person name="De Haan G."/>
            <person name="DeGray S."/>
            <person name="DeMaso C."/>
            <person name="Dhargay N."/>
            <person name="Dooley K."/>
            <person name="Dooley E."/>
            <person name="Doricent M."/>
            <person name="Dorje P."/>
            <person name="Dorjee K."/>
            <person name="Dupes A."/>
            <person name="Elong R."/>
            <person name="Falk J."/>
            <person name="Farina A."/>
            <person name="Faro S."/>
            <person name="Ferguson D."/>
            <person name="Fisher S."/>
            <person name="Foley C.D."/>
            <person name="Franke A."/>
            <person name="Friedrich D."/>
            <person name="Gadbois L."/>
            <person name="Gearin G."/>
            <person name="Gearin C.R."/>
            <person name="Giannoukos G."/>
            <person name="Goode T."/>
            <person name="Graham J."/>
            <person name="Grandbois E."/>
            <person name="Grewal S."/>
            <person name="Gyaltsen K."/>
            <person name="Hafez N."/>
            <person name="Hagos B."/>
            <person name="Hall J."/>
            <person name="Henson C."/>
            <person name="Hollinger A."/>
            <person name="Honan T."/>
            <person name="Huard M.D."/>
            <person name="Hughes L."/>
            <person name="Hurhula B."/>
            <person name="Husby M.E."/>
            <person name="Kamat A."/>
            <person name="Kanga B."/>
            <person name="Kashin S."/>
            <person name="Khazanovich D."/>
            <person name="Kisner P."/>
            <person name="Lance K."/>
            <person name="Lara M."/>
            <person name="Lee W."/>
            <person name="Lennon N."/>
            <person name="Letendre F."/>
            <person name="LeVine R."/>
            <person name="Lipovsky A."/>
            <person name="Liu X."/>
            <person name="Liu J."/>
            <person name="Liu S."/>
            <person name="Lokyitsang T."/>
            <person name="Lokyitsang Y."/>
            <person name="Lubonja R."/>
            <person name="Lui A."/>
            <person name="MacDonald P."/>
            <person name="Magnisalis V."/>
            <person name="Maru K."/>
            <person name="Matthews C."/>
            <person name="McCusker W."/>
            <person name="McDonough S."/>
            <person name="Mehta T."/>
            <person name="Meldrim J."/>
            <person name="Meneus L."/>
            <person name="Mihai O."/>
            <person name="Mihalev A."/>
            <person name="Mihova T."/>
            <person name="Mittelman R."/>
            <person name="Mlenga V."/>
            <person name="Montmayeur A."/>
            <person name="Mulrain L."/>
            <person name="Navidi A."/>
            <person name="Naylor J."/>
            <person name="Negash T."/>
            <person name="Nguyen T."/>
            <person name="Nguyen N."/>
            <person name="Nicol R."/>
            <person name="Norbu C."/>
            <person name="Norbu N."/>
            <person name="Novod N."/>
            <person name="O'Neill B."/>
            <person name="Osman S."/>
            <person name="Markiewicz E."/>
            <person name="Oyono O.L."/>
            <person name="Patti C."/>
            <person name="Phunkhang P."/>
            <person name="Pierre F."/>
            <person name="Priest M."/>
            <person name="Raghuraman S."/>
            <person name="Rege F."/>
            <person name="Reyes R."/>
            <person name="Rise C."/>
            <person name="Rogov P."/>
            <person name="Ross K."/>
            <person name="Ryan E."/>
            <person name="Settipalli S."/>
            <person name="Shea T."/>
            <person name="Sherpa N."/>
            <person name="Shi L."/>
            <person name="Shih D."/>
            <person name="Sparrow T."/>
            <person name="Spaulding J."/>
            <person name="Stalker J."/>
            <person name="Stange-Thomann N."/>
            <person name="Stavropoulos S."/>
            <person name="Stone C."/>
            <person name="Strader C."/>
            <person name="Tesfaye S."/>
            <person name="Thomson T."/>
            <person name="Thoulutsang Y."/>
            <person name="Thoulutsang D."/>
            <person name="Topham K."/>
            <person name="Topping I."/>
            <person name="Tsamla T."/>
            <person name="Vassiliev H."/>
            <person name="Vo A."/>
            <person name="Wangchuk T."/>
            <person name="Wangdi T."/>
            <person name="Weiand M."/>
            <person name="Wilkinson J."/>
            <person name="Wilson A."/>
            <person name="Yadav S."/>
            <person name="Young G."/>
            <person name="Yu Q."/>
            <person name="Zembek L."/>
            <person name="Zhong D."/>
            <person name="Zimmer A."/>
            <person name="Zwirko Z."/>
            <person name="Jaffe D.B."/>
            <person name="Alvarez P."/>
            <person name="Brockman W."/>
            <person name="Butler J."/>
            <person name="Chin C."/>
            <person name="Gnerre S."/>
            <person name="Grabherr M."/>
            <person name="Kleber M."/>
            <person name="Mauceli E."/>
            <person name="MacCallum I."/>
        </authorList>
    </citation>
    <scope>NUCLEOTIDE SEQUENCE [LARGE SCALE GENOMIC DNA]</scope>
    <source>
        <strain evidence="3">Tucson 15287-2541.00</strain>
    </source>
</reference>
<name>B4JZS5_DROGR</name>
<evidence type="ECO:0000313" key="3">
    <source>
        <dbReference type="Proteomes" id="UP000001070"/>
    </source>
</evidence>
<evidence type="ECO:0000256" key="1">
    <source>
        <dbReference type="SAM" id="MobiDB-lite"/>
    </source>
</evidence>
<sequence length="82" mass="9303">MNSVQSATEQQEQIGSFKRRLRKRRNVSVIDALGNTGLTTLLQKSYIKQFYFEKRVGSGGAANHEKQQPQQQKQLFSVGQFG</sequence>
<keyword evidence="3" id="KW-1185">Reference proteome</keyword>
<feature type="region of interest" description="Disordered" evidence="1">
    <location>
        <begin position="58"/>
        <end position="82"/>
    </location>
</feature>
<accession>B4JZS5</accession>